<dbReference type="Proteomes" id="UP000825799">
    <property type="component" value="Chromosome"/>
</dbReference>
<reference evidence="1 2" key="1">
    <citation type="submission" date="2021-08" db="EMBL/GenBank/DDBJ databases">
        <title>Devosia salina sp. nov., isolated from the South China Sea sediment.</title>
        <authorList>
            <person name="Zhou Z."/>
        </authorList>
    </citation>
    <scope>NUCLEOTIDE SEQUENCE [LARGE SCALE GENOMIC DNA]</scope>
    <source>
        <strain evidence="1 2">SCS-3</strain>
    </source>
</reference>
<dbReference type="RefSeq" id="WP_220304767.1">
    <property type="nucleotide sequence ID" value="NZ_CP080590.1"/>
</dbReference>
<evidence type="ECO:0000313" key="2">
    <source>
        <dbReference type="Proteomes" id="UP000825799"/>
    </source>
</evidence>
<name>A0ABX8WFN9_9HYPH</name>
<protein>
    <recommendedName>
        <fullName evidence="3">DUF883 domain-containing protein</fullName>
    </recommendedName>
</protein>
<organism evidence="1 2">
    <name type="scientific">Devosia salina</name>
    <dbReference type="NCBI Taxonomy" id="2860336"/>
    <lineage>
        <taxon>Bacteria</taxon>
        <taxon>Pseudomonadati</taxon>
        <taxon>Pseudomonadota</taxon>
        <taxon>Alphaproteobacteria</taxon>
        <taxon>Hyphomicrobiales</taxon>
        <taxon>Devosiaceae</taxon>
        <taxon>Devosia</taxon>
    </lineage>
</organism>
<evidence type="ECO:0000313" key="1">
    <source>
        <dbReference type="EMBL" id="QYO76277.1"/>
    </source>
</evidence>
<evidence type="ECO:0008006" key="3">
    <source>
        <dbReference type="Google" id="ProtNLM"/>
    </source>
</evidence>
<gene>
    <name evidence="1" type="ORF">K1X15_16940</name>
</gene>
<sequence length="108" mass="11549">MATPELLKRAMAGEPDLGSQIAELQSDVAAIAATLSKLAERRVAGIREDAQEGIANLMHEGQDMSANAASRLMKLEAKLEQTVRTQPLIAIGLASVVGFLLSEVTHRR</sequence>
<accession>A0ABX8WFN9</accession>
<dbReference type="EMBL" id="CP080590">
    <property type="protein sequence ID" value="QYO76277.1"/>
    <property type="molecule type" value="Genomic_DNA"/>
</dbReference>
<keyword evidence="2" id="KW-1185">Reference proteome</keyword>
<proteinExistence type="predicted"/>